<dbReference type="STRING" id="1035.BN961_01375"/>
<dbReference type="Gene3D" id="3.40.630.30">
    <property type="match status" value="1"/>
</dbReference>
<dbReference type="PANTHER" id="PTHR31435:SF10">
    <property type="entry name" value="BSR4717 PROTEIN"/>
    <property type="match status" value="1"/>
</dbReference>
<dbReference type="InterPro" id="IPR045057">
    <property type="entry name" value="Gcn5-rel_NAT"/>
</dbReference>
<feature type="domain" description="N-acetyltransferase" evidence="1">
    <location>
        <begin position="1"/>
        <end position="76"/>
    </location>
</feature>
<sequence>MDVDGDVAFARYRREGRTIVITHVETPAALRGHGIASRLMGGVLETIWHEGEKVVAACSFARAFLSEHPEYSDLKS</sequence>
<reference evidence="2 3" key="1">
    <citation type="journal article" date="2014" name="Genome Announc.">
        <title>Genome Sequence of Afipia felis Strain 76713, Isolated in Hospital Water Using an Amoeba Co-Culture Procedure.</title>
        <authorList>
            <person name="Benamar S."/>
            <person name="La Scola B."/>
            <person name="Croce O."/>
        </authorList>
    </citation>
    <scope>NUCLEOTIDE SEQUENCE [LARGE SCALE GENOMIC DNA]</scope>
    <source>
        <strain evidence="2 3">76713</strain>
    </source>
</reference>
<dbReference type="AlphaFoldDB" id="A0A090MQT1"/>
<keyword evidence="3" id="KW-1185">Reference proteome</keyword>
<dbReference type="InterPro" id="IPR031165">
    <property type="entry name" value="GNAT_YJDJ"/>
</dbReference>
<name>A0A090MQT1_AFIFE</name>
<dbReference type="PROSITE" id="PS51729">
    <property type="entry name" value="GNAT_YJDJ"/>
    <property type="match status" value="1"/>
</dbReference>
<gene>
    <name evidence="2" type="ORF">BN961_01375</name>
</gene>
<evidence type="ECO:0000313" key="2">
    <source>
        <dbReference type="EMBL" id="CEG07969.1"/>
    </source>
</evidence>
<dbReference type="Pfam" id="PF14542">
    <property type="entry name" value="Acetyltransf_CG"/>
    <property type="match status" value="1"/>
</dbReference>
<evidence type="ECO:0000313" key="3">
    <source>
        <dbReference type="Proteomes" id="UP000035762"/>
    </source>
</evidence>
<protein>
    <recommendedName>
        <fullName evidence="1">N-acetyltransferase domain-containing protein</fullName>
    </recommendedName>
</protein>
<dbReference type="Proteomes" id="UP000035762">
    <property type="component" value="Unassembled WGS sequence"/>
</dbReference>
<evidence type="ECO:0000259" key="1">
    <source>
        <dbReference type="PROSITE" id="PS51729"/>
    </source>
</evidence>
<organism evidence="2 3">
    <name type="scientific">Afipia felis</name>
    <name type="common">Cat scratch disease bacillus</name>
    <dbReference type="NCBI Taxonomy" id="1035"/>
    <lineage>
        <taxon>Bacteria</taxon>
        <taxon>Pseudomonadati</taxon>
        <taxon>Pseudomonadota</taxon>
        <taxon>Alphaproteobacteria</taxon>
        <taxon>Hyphomicrobiales</taxon>
        <taxon>Nitrobacteraceae</taxon>
        <taxon>Afipia</taxon>
    </lineage>
</organism>
<dbReference type="OrthoDB" id="9800945at2"/>
<comment type="caution">
    <text evidence="2">The sequence shown here is derived from an EMBL/GenBank/DDBJ whole genome shotgun (WGS) entry which is preliminary data.</text>
</comment>
<dbReference type="PANTHER" id="PTHR31435">
    <property type="entry name" value="PROTEIN NATD1"/>
    <property type="match status" value="1"/>
</dbReference>
<dbReference type="EMBL" id="CCAZ020000001">
    <property type="protein sequence ID" value="CEG07969.1"/>
    <property type="molecule type" value="Genomic_DNA"/>
</dbReference>
<dbReference type="InterPro" id="IPR016181">
    <property type="entry name" value="Acyl_CoA_acyltransferase"/>
</dbReference>
<dbReference type="SUPFAM" id="SSF55729">
    <property type="entry name" value="Acyl-CoA N-acyltransferases (Nat)"/>
    <property type="match status" value="1"/>
</dbReference>
<proteinExistence type="predicted"/>
<accession>A0A090MQT1</accession>